<sequence length="968" mass="106196">MYSTNRITTRKDARRIQNHLDSLRSRERISVTRNSSLLADICRLKRQVQSMNVSVNRLERARGNYDRYVQTCMVSLVQKSFRETGTDNLLSSGTKLEPNQTDHLTPTKTIGVQTSLEQTSTHISDWSISPDSLMHSTMLAPDVSDKLPPRDTPKRHNYMSHHPKPPVDMSSLVPPVINFSDLRTPIVPLQDTFSTPLHGSVPRVIVPPESSIPIELPTISTPLFAQQNTFQSLSNVSMIPQTYLALPHSYVLSQQPVGYPNQPFQPSEIISATSLHPVSSPATFQISVSSPSTSQLPVPSPATSLHPVPSPATFQIPVPSAISQLAIPSSATPQLPVPSPATSQLAVPSPATSLHPVPSPVTFQIPVPSSATSQLPVPPPTTSLHPVPSPATSQLPVPSPATSEFSSFVQFPETSKSPVLEATQPLELCETELTTFHTLQGPISGDTSRHQMAQTIRHSDTIPQRIKSPPPPPKHSLLSPSKPATQILELQTQFSHSRQSSSLPTIPEPDEPLFEPPSDKQPPVTILNNSVGMHRVPSAHEFALHHLDNLDRRSSIDIGDRSGIVLKSTNSDTHKSENDLDTDSSGPERISHLKSTPNQFDLTALLVLESGSDEEFRRKPSQVMAEFANNQQTRDHFIILNNLAVTLNKLCLNTTPGGARIYGAISQIDTFKPQISESNVVTSKIESQAATSEMAQLATWDMQALGNVFLSEITKLTLQNGAILNSEILSKEEINLDSFNNNLPFVNKRIWNCLLGHFSALLQAKMSVEDICATFVPFLVEPLSSNDHLKTANKILLRILSEIFDLKETTPNNVEPSLSFSSDLNSESFKEDAYQHLLKSMALEAKDGGVKSGIQDDILSAPSSLVSDESVKQDFNAGINSKSCEESPTQLLEQAVREESQSDSSDSDVVEDIYVPSFAPSKLMSDREKKTKFEKFWGSDLDSDGSESEPMRSVKRKTSKGVDEFDFF</sequence>
<feature type="region of interest" description="Disordered" evidence="1">
    <location>
        <begin position="566"/>
        <end position="588"/>
    </location>
</feature>
<accession>A0AAV7KFU6</accession>
<protein>
    <submittedName>
        <fullName evidence="2">IgGFc-binding protein-like</fullName>
    </submittedName>
</protein>
<dbReference type="EMBL" id="JAKMXF010000051">
    <property type="protein sequence ID" value="KAI6659738.1"/>
    <property type="molecule type" value="Genomic_DNA"/>
</dbReference>
<keyword evidence="3" id="KW-1185">Reference proteome</keyword>
<feature type="region of interest" description="Disordered" evidence="1">
    <location>
        <begin position="936"/>
        <end position="968"/>
    </location>
</feature>
<evidence type="ECO:0000313" key="3">
    <source>
        <dbReference type="Proteomes" id="UP001165289"/>
    </source>
</evidence>
<comment type="caution">
    <text evidence="2">The sequence shown here is derived from an EMBL/GenBank/DDBJ whole genome shotgun (WGS) entry which is preliminary data.</text>
</comment>
<dbReference type="AlphaFoldDB" id="A0AAV7KFU6"/>
<feature type="compositionally biased region" description="Polar residues" evidence="1">
    <location>
        <begin position="390"/>
        <end position="399"/>
    </location>
</feature>
<name>A0AAV7KFU6_9METZ</name>
<dbReference type="Proteomes" id="UP001165289">
    <property type="component" value="Unassembled WGS sequence"/>
</dbReference>
<evidence type="ECO:0000313" key="2">
    <source>
        <dbReference type="EMBL" id="KAI6659738.1"/>
    </source>
</evidence>
<gene>
    <name evidence="2" type="ORF">LOD99_10671</name>
</gene>
<organism evidence="2 3">
    <name type="scientific">Oopsacas minuta</name>
    <dbReference type="NCBI Taxonomy" id="111878"/>
    <lineage>
        <taxon>Eukaryota</taxon>
        <taxon>Metazoa</taxon>
        <taxon>Porifera</taxon>
        <taxon>Hexactinellida</taxon>
        <taxon>Hexasterophora</taxon>
        <taxon>Lyssacinosida</taxon>
        <taxon>Leucopsacidae</taxon>
        <taxon>Oopsacas</taxon>
    </lineage>
</organism>
<feature type="region of interest" description="Disordered" evidence="1">
    <location>
        <begin position="493"/>
        <end position="527"/>
    </location>
</feature>
<reference evidence="2 3" key="1">
    <citation type="journal article" date="2023" name="BMC Biol.">
        <title>The compact genome of the sponge Oopsacas minuta (Hexactinellida) is lacking key metazoan core genes.</title>
        <authorList>
            <person name="Santini S."/>
            <person name="Schenkelaars Q."/>
            <person name="Jourda C."/>
            <person name="Duchesne M."/>
            <person name="Belahbib H."/>
            <person name="Rocher C."/>
            <person name="Selva M."/>
            <person name="Riesgo A."/>
            <person name="Vervoort M."/>
            <person name="Leys S.P."/>
            <person name="Kodjabachian L."/>
            <person name="Le Bivic A."/>
            <person name="Borchiellini C."/>
            <person name="Claverie J.M."/>
            <person name="Renard E."/>
        </authorList>
    </citation>
    <scope>NUCLEOTIDE SEQUENCE [LARGE SCALE GENOMIC DNA]</scope>
    <source>
        <strain evidence="2">SPO-2</strain>
    </source>
</reference>
<evidence type="ECO:0000256" key="1">
    <source>
        <dbReference type="SAM" id="MobiDB-lite"/>
    </source>
</evidence>
<feature type="region of interest" description="Disordered" evidence="1">
    <location>
        <begin position="370"/>
        <end position="399"/>
    </location>
</feature>
<proteinExistence type="predicted"/>
<feature type="region of interest" description="Disordered" evidence="1">
    <location>
        <begin position="439"/>
        <end position="480"/>
    </location>
</feature>
<feature type="compositionally biased region" description="Polar residues" evidence="1">
    <location>
        <begin position="493"/>
        <end position="504"/>
    </location>
</feature>